<dbReference type="Pfam" id="PF11755">
    <property type="entry name" value="DUF3311"/>
    <property type="match status" value="1"/>
</dbReference>
<dbReference type="InterPro" id="IPR021741">
    <property type="entry name" value="DUF3311"/>
</dbReference>
<feature type="region of interest" description="Disordered" evidence="1">
    <location>
        <begin position="82"/>
        <end position="107"/>
    </location>
</feature>
<organism evidence="3 4">
    <name type="scientific">Streptomyces brasiliscabiei</name>
    <dbReference type="NCBI Taxonomy" id="2736302"/>
    <lineage>
        <taxon>Bacteria</taxon>
        <taxon>Bacillati</taxon>
        <taxon>Actinomycetota</taxon>
        <taxon>Actinomycetes</taxon>
        <taxon>Kitasatosporales</taxon>
        <taxon>Streptomycetaceae</taxon>
        <taxon>Streptomyces</taxon>
    </lineage>
</organism>
<dbReference type="PANTHER" id="PTHR40034">
    <property type="entry name" value="BSL5891 PROTEIN"/>
    <property type="match status" value="1"/>
</dbReference>
<keyword evidence="2" id="KW-0812">Transmembrane</keyword>
<protein>
    <submittedName>
        <fullName evidence="3">DUF3311 domain-containing protein</fullName>
    </submittedName>
</protein>
<evidence type="ECO:0000256" key="2">
    <source>
        <dbReference type="SAM" id="Phobius"/>
    </source>
</evidence>
<name>A0ABU8GJA9_9ACTN</name>
<proteinExistence type="predicted"/>
<reference evidence="3 4" key="1">
    <citation type="submission" date="2024-03" db="EMBL/GenBank/DDBJ databases">
        <title>First Report of Pectobacterium brasiliscabiei causing potato scab in china.</title>
        <authorList>
            <person name="Handique U."/>
        </authorList>
    </citation>
    <scope>NUCLEOTIDE SEQUENCE [LARGE SCALE GENOMIC DNA]</scope>
    <source>
        <strain evidence="3 4">ZRIMU1503</strain>
    </source>
</reference>
<dbReference type="EMBL" id="JBBAYM010000021">
    <property type="protein sequence ID" value="MEI5613288.1"/>
    <property type="molecule type" value="Genomic_DNA"/>
</dbReference>
<dbReference type="PANTHER" id="PTHR40034:SF1">
    <property type="entry name" value="BSL5891 PROTEIN"/>
    <property type="match status" value="1"/>
</dbReference>
<feature type="transmembrane region" description="Helical" evidence="2">
    <location>
        <begin position="52"/>
        <end position="74"/>
    </location>
</feature>
<evidence type="ECO:0000313" key="3">
    <source>
        <dbReference type="EMBL" id="MEI5613288.1"/>
    </source>
</evidence>
<dbReference type="Proteomes" id="UP001365781">
    <property type="component" value="Unassembled WGS sequence"/>
</dbReference>
<keyword evidence="4" id="KW-1185">Reference proteome</keyword>
<feature type="transmembrane region" description="Helical" evidence="2">
    <location>
        <begin position="20"/>
        <end position="40"/>
    </location>
</feature>
<keyword evidence="2" id="KW-1133">Transmembrane helix</keyword>
<gene>
    <name evidence="3" type="ORF">WB403_29495</name>
</gene>
<keyword evidence="2" id="KW-0472">Membrane</keyword>
<evidence type="ECO:0000313" key="4">
    <source>
        <dbReference type="Proteomes" id="UP001365781"/>
    </source>
</evidence>
<evidence type="ECO:0000256" key="1">
    <source>
        <dbReference type="SAM" id="MobiDB-lite"/>
    </source>
</evidence>
<dbReference type="RefSeq" id="WP_336537937.1">
    <property type="nucleotide sequence ID" value="NZ_JBBAYL010000003.1"/>
</dbReference>
<comment type="caution">
    <text evidence="3">The sequence shown here is derived from an EMBL/GenBank/DDBJ whole genome shotgun (WGS) entry which is preliminary data.</text>
</comment>
<sequence>MSETPEVSPPMRPAVTPVRVVIALCLIAPFVAMLWVGSYAKTDPAFIGIPFFYWYQMAWVLISTAMTATAYVLWQRDQRARKSGTQGAGTQGSETQGSGTQGGGVTK</sequence>
<accession>A0ABU8GJA9</accession>